<evidence type="ECO:0000256" key="1">
    <source>
        <dbReference type="SAM" id="SignalP"/>
    </source>
</evidence>
<accession>A0A0A9F227</accession>
<feature type="chain" id="PRO_5002047179" evidence="1">
    <location>
        <begin position="23"/>
        <end position="40"/>
    </location>
</feature>
<feature type="signal peptide" evidence="1">
    <location>
        <begin position="1"/>
        <end position="22"/>
    </location>
</feature>
<sequence length="40" mass="4354">MTNNVLVGLVFASGLLPSRLAARSPCHRKQYTNKKGSPLK</sequence>
<dbReference type="AlphaFoldDB" id="A0A0A9F227"/>
<reference evidence="2" key="2">
    <citation type="journal article" date="2015" name="Data Brief">
        <title>Shoot transcriptome of the giant reed, Arundo donax.</title>
        <authorList>
            <person name="Barrero R.A."/>
            <person name="Guerrero F.D."/>
            <person name="Moolhuijzen P."/>
            <person name="Goolsby J.A."/>
            <person name="Tidwell J."/>
            <person name="Bellgard S.E."/>
            <person name="Bellgard M.I."/>
        </authorList>
    </citation>
    <scope>NUCLEOTIDE SEQUENCE</scope>
    <source>
        <tissue evidence="2">Shoot tissue taken approximately 20 cm above the soil surface</tissue>
    </source>
</reference>
<dbReference type="EMBL" id="GBRH01192622">
    <property type="protein sequence ID" value="JAE05274.1"/>
    <property type="molecule type" value="Transcribed_RNA"/>
</dbReference>
<evidence type="ECO:0000313" key="2">
    <source>
        <dbReference type="EMBL" id="JAE05274.1"/>
    </source>
</evidence>
<organism evidence="2">
    <name type="scientific">Arundo donax</name>
    <name type="common">Giant reed</name>
    <name type="synonym">Donax arundinaceus</name>
    <dbReference type="NCBI Taxonomy" id="35708"/>
    <lineage>
        <taxon>Eukaryota</taxon>
        <taxon>Viridiplantae</taxon>
        <taxon>Streptophyta</taxon>
        <taxon>Embryophyta</taxon>
        <taxon>Tracheophyta</taxon>
        <taxon>Spermatophyta</taxon>
        <taxon>Magnoliopsida</taxon>
        <taxon>Liliopsida</taxon>
        <taxon>Poales</taxon>
        <taxon>Poaceae</taxon>
        <taxon>PACMAD clade</taxon>
        <taxon>Arundinoideae</taxon>
        <taxon>Arundineae</taxon>
        <taxon>Arundo</taxon>
    </lineage>
</organism>
<proteinExistence type="predicted"/>
<name>A0A0A9F227_ARUDO</name>
<protein>
    <submittedName>
        <fullName evidence="2">Uncharacterized protein</fullName>
    </submittedName>
</protein>
<keyword evidence="1" id="KW-0732">Signal</keyword>
<reference evidence="2" key="1">
    <citation type="submission" date="2014-09" db="EMBL/GenBank/DDBJ databases">
        <authorList>
            <person name="Magalhaes I.L.F."/>
            <person name="Oliveira U."/>
            <person name="Santos F.R."/>
            <person name="Vidigal T.H.D.A."/>
            <person name="Brescovit A.D."/>
            <person name="Santos A.J."/>
        </authorList>
    </citation>
    <scope>NUCLEOTIDE SEQUENCE</scope>
    <source>
        <tissue evidence="2">Shoot tissue taken approximately 20 cm above the soil surface</tissue>
    </source>
</reference>